<accession>T1H3K6</accession>
<evidence type="ECO:0000259" key="1">
    <source>
        <dbReference type="PROSITE" id="PS50042"/>
    </source>
</evidence>
<reference evidence="3" key="1">
    <citation type="submission" date="2013-02" db="EMBL/GenBank/DDBJ databases">
        <authorList>
            <person name="Hughes D."/>
        </authorList>
    </citation>
    <scope>NUCLEOTIDE SEQUENCE</scope>
    <source>
        <strain>Durham</strain>
        <strain evidence="3">NC isolate 2 -- Noor lab</strain>
    </source>
</reference>
<dbReference type="PANTHER" id="PTHR23011">
    <property type="entry name" value="CYCLIC NUCLEOTIDE-BINDING DOMAIN CONTAINING PROTEIN"/>
    <property type="match status" value="1"/>
</dbReference>
<dbReference type="SUPFAM" id="SSF51206">
    <property type="entry name" value="cAMP-binding domain-like"/>
    <property type="match status" value="1"/>
</dbReference>
<dbReference type="OMA" id="NITMIVR"/>
<dbReference type="EnsemblMetazoa" id="MESCA010834-RA">
    <property type="protein sequence ID" value="MESCA010834-PA"/>
    <property type="gene ID" value="MESCA010834"/>
</dbReference>
<name>T1H3K6_MEGSC</name>
<dbReference type="EMBL" id="CAQQ02064989">
    <property type="status" value="NOT_ANNOTATED_CDS"/>
    <property type="molecule type" value="Genomic_DNA"/>
</dbReference>
<dbReference type="AlphaFoldDB" id="T1H3K6"/>
<evidence type="ECO:0000313" key="3">
    <source>
        <dbReference type="Proteomes" id="UP000015102"/>
    </source>
</evidence>
<evidence type="ECO:0000313" key="2">
    <source>
        <dbReference type="EnsemblMetazoa" id="MESCA010834-PA"/>
    </source>
</evidence>
<keyword evidence="3" id="KW-1185">Reference proteome</keyword>
<dbReference type="Proteomes" id="UP000015102">
    <property type="component" value="Unassembled WGS sequence"/>
</dbReference>
<sequence length="153" mass="17733">MKEQEETIMTSNINKNITMIVRRERKTGILTMAERIILRLPNFIRSVEERKKLVELMLRLECFQTLSPVIRARLAPVVKYLFIHKERQIIKQDQSPTVVYFILTGEISVTTQVKKPNSEETEEKVLFIYGPGDCIGDTEMILNCPRMNSCNAS</sequence>
<protein>
    <recommendedName>
        <fullName evidence="1">Cyclic nucleotide-binding domain-containing protein</fullName>
    </recommendedName>
</protein>
<dbReference type="PROSITE" id="PS50042">
    <property type="entry name" value="CNMP_BINDING_3"/>
    <property type="match status" value="1"/>
</dbReference>
<dbReference type="InterPro" id="IPR000595">
    <property type="entry name" value="cNMP-bd_dom"/>
</dbReference>
<dbReference type="Gene3D" id="2.60.120.10">
    <property type="entry name" value="Jelly Rolls"/>
    <property type="match status" value="1"/>
</dbReference>
<proteinExistence type="predicted"/>
<dbReference type="InterPro" id="IPR014710">
    <property type="entry name" value="RmlC-like_jellyroll"/>
</dbReference>
<organism evidence="2 3">
    <name type="scientific">Megaselia scalaris</name>
    <name type="common">Humpbacked fly</name>
    <name type="synonym">Phora scalaris</name>
    <dbReference type="NCBI Taxonomy" id="36166"/>
    <lineage>
        <taxon>Eukaryota</taxon>
        <taxon>Metazoa</taxon>
        <taxon>Ecdysozoa</taxon>
        <taxon>Arthropoda</taxon>
        <taxon>Hexapoda</taxon>
        <taxon>Insecta</taxon>
        <taxon>Pterygota</taxon>
        <taxon>Neoptera</taxon>
        <taxon>Endopterygota</taxon>
        <taxon>Diptera</taxon>
        <taxon>Brachycera</taxon>
        <taxon>Muscomorpha</taxon>
        <taxon>Platypezoidea</taxon>
        <taxon>Phoridae</taxon>
        <taxon>Megaseliini</taxon>
        <taxon>Megaselia</taxon>
    </lineage>
</organism>
<dbReference type="InterPro" id="IPR018490">
    <property type="entry name" value="cNMP-bd_dom_sf"/>
</dbReference>
<feature type="domain" description="Cyclic nucleotide-binding" evidence="1">
    <location>
        <begin position="62"/>
        <end position="153"/>
    </location>
</feature>
<reference evidence="2" key="2">
    <citation type="submission" date="2015-06" db="UniProtKB">
        <authorList>
            <consortium name="EnsemblMetazoa"/>
        </authorList>
    </citation>
    <scope>IDENTIFICATION</scope>
</reference>
<dbReference type="HOGENOM" id="CLU_1717808_0_0_1"/>
<dbReference type="CDD" id="cd00038">
    <property type="entry name" value="CAP_ED"/>
    <property type="match status" value="1"/>
</dbReference>
<dbReference type="Pfam" id="PF00027">
    <property type="entry name" value="cNMP_binding"/>
    <property type="match status" value="1"/>
</dbReference>
<dbReference type="PANTHER" id="PTHR23011:SF41">
    <property type="entry name" value="CYCLIC NUCLEOTIDE-BINDING DOMAIN-CONTAINING PROTEIN"/>
    <property type="match status" value="1"/>
</dbReference>